<keyword evidence="7" id="KW-0129">CBS domain</keyword>
<dbReference type="InterPro" id="IPR044751">
    <property type="entry name" value="Ion_transp-like_CBS"/>
</dbReference>
<evidence type="ECO:0000256" key="8">
    <source>
        <dbReference type="PROSITE-ProRule" id="PRU01193"/>
    </source>
</evidence>
<dbReference type="InterPro" id="IPR046342">
    <property type="entry name" value="CBS_dom_sf"/>
</dbReference>
<dbReference type="EMBL" id="UESZ01000001">
    <property type="protein sequence ID" value="SSA33270.1"/>
    <property type="molecule type" value="Genomic_DNA"/>
</dbReference>
<keyword evidence="3 8" id="KW-0812">Transmembrane</keyword>
<evidence type="ECO:0000256" key="1">
    <source>
        <dbReference type="ARBA" id="ARBA00004651"/>
    </source>
</evidence>
<dbReference type="GO" id="GO:0005886">
    <property type="term" value="C:plasma membrane"/>
    <property type="evidence" value="ECO:0007669"/>
    <property type="project" value="UniProtKB-SubCell"/>
</dbReference>
<dbReference type="Proteomes" id="UP000250028">
    <property type="component" value="Unassembled WGS sequence"/>
</dbReference>
<dbReference type="InterPro" id="IPR000644">
    <property type="entry name" value="CBS_dom"/>
</dbReference>
<comment type="subcellular location">
    <subcellularLocation>
        <location evidence="1">Cell membrane</location>
        <topology evidence="1">Multi-pass membrane protein</topology>
    </subcellularLocation>
</comment>
<feature type="transmembrane region" description="Helical" evidence="9">
    <location>
        <begin position="93"/>
        <end position="114"/>
    </location>
</feature>
<dbReference type="PROSITE" id="PS51371">
    <property type="entry name" value="CBS"/>
    <property type="match status" value="2"/>
</dbReference>
<feature type="transmembrane region" description="Helical" evidence="9">
    <location>
        <begin position="47"/>
        <end position="73"/>
    </location>
</feature>
<protein>
    <submittedName>
        <fullName evidence="12">Hemolysin, contains CBS domains</fullName>
    </submittedName>
</protein>
<dbReference type="InterPro" id="IPR051676">
    <property type="entry name" value="UPF0053_domain"/>
</dbReference>
<dbReference type="SUPFAM" id="SSF54631">
    <property type="entry name" value="CBS-domain pair"/>
    <property type="match status" value="1"/>
</dbReference>
<dbReference type="OrthoDB" id="110231at2"/>
<gene>
    <name evidence="12" type="ORF">SAMN04489750_0543</name>
</gene>
<evidence type="ECO:0000313" key="12">
    <source>
        <dbReference type="EMBL" id="SSA33270.1"/>
    </source>
</evidence>
<dbReference type="PANTHER" id="PTHR43099:SF5">
    <property type="entry name" value="HLYC_CORC FAMILY TRANSPORTER"/>
    <property type="match status" value="1"/>
</dbReference>
<evidence type="ECO:0000259" key="10">
    <source>
        <dbReference type="PROSITE" id="PS51371"/>
    </source>
</evidence>
<name>A0A2Y8ZLQ7_9MICO</name>
<evidence type="ECO:0000256" key="6">
    <source>
        <dbReference type="ARBA" id="ARBA00023136"/>
    </source>
</evidence>
<dbReference type="Pfam" id="PF01595">
    <property type="entry name" value="CNNM"/>
    <property type="match status" value="1"/>
</dbReference>
<dbReference type="PROSITE" id="PS51846">
    <property type="entry name" value="CNNM"/>
    <property type="match status" value="1"/>
</dbReference>
<proteinExistence type="predicted"/>
<evidence type="ECO:0000256" key="7">
    <source>
        <dbReference type="PROSITE-ProRule" id="PRU00703"/>
    </source>
</evidence>
<keyword evidence="13" id="KW-1185">Reference proteome</keyword>
<evidence type="ECO:0000256" key="3">
    <source>
        <dbReference type="ARBA" id="ARBA00022692"/>
    </source>
</evidence>
<evidence type="ECO:0000256" key="5">
    <source>
        <dbReference type="ARBA" id="ARBA00022989"/>
    </source>
</evidence>
<sequence length="340" mass="36329">MIWLSLLFLAGNAFFVGAEFAVMAARRSQIEPLAAAGSARAKMALEAFENVASMLACAQLGITVCSVLLGAVAEDAIHHWLEAPLHSLGLGDAWASGIALLLALLLVMYLHVVVGEMIPKNLAIAGPDRAALLLAPPLLWITKVLRPVIALVEWIAKFFVRRLGVEPKDEIASTFSAEEVGTIVEESTREGLLQSAEHERFVDALEFSDHVASDVAVPLSQLITVPLGASPADVERLVAEHGFSRYPVVGPDGSLVGYLHLKDVLYATDEAYGEPVPPKRIRNMATVGPSAEVEDVLLTMQRTGLHLARVVSSTGETTGVVFLEDVLEELVGEVADATQS</sequence>
<evidence type="ECO:0000259" key="11">
    <source>
        <dbReference type="PROSITE" id="PS51846"/>
    </source>
</evidence>
<dbReference type="RefSeq" id="WP_109683991.1">
    <property type="nucleotide sequence ID" value="NZ_QGDN01000001.1"/>
</dbReference>
<evidence type="ECO:0000256" key="2">
    <source>
        <dbReference type="ARBA" id="ARBA00022475"/>
    </source>
</evidence>
<dbReference type="PANTHER" id="PTHR43099">
    <property type="entry name" value="UPF0053 PROTEIN YRKA"/>
    <property type="match status" value="1"/>
</dbReference>
<organism evidence="12 13">
    <name type="scientific">Branchiibius hedensis</name>
    <dbReference type="NCBI Taxonomy" id="672460"/>
    <lineage>
        <taxon>Bacteria</taxon>
        <taxon>Bacillati</taxon>
        <taxon>Actinomycetota</taxon>
        <taxon>Actinomycetes</taxon>
        <taxon>Micrococcales</taxon>
        <taxon>Dermacoccaceae</taxon>
        <taxon>Branchiibius</taxon>
    </lineage>
</organism>
<keyword evidence="4" id="KW-0677">Repeat</keyword>
<reference evidence="13" key="1">
    <citation type="submission" date="2016-10" db="EMBL/GenBank/DDBJ databases">
        <authorList>
            <person name="Varghese N."/>
            <person name="Submissions S."/>
        </authorList>
    </citation>
    <scope>NUCLEOTIDE SEQUENCE [LARGE SCALE GENOMIC DNA]</scope>
    <source>
        <strain evidence="13">DSM 22951</strain>
    </source>
</reference>
<accession>A0A2Y8ZLQ7</accession>
<dbReference type="CDD" id="cd04590">
    <property type="entry name" value="CBS_pair_CorC_HlyC_assoc"/>
    <property type="match status" value="1"/>
</dbReference>
<dbReference type="SMART" id="SM00116">
    <property type="entry name" value="CBS"/>
    <property type="match status" value="2"/>
</dbReference>
<feature type="domain" description="CBS" evidence="10">
    <location>
        <begin position="280"/>
        <end position="337"/>
    </location>
</feature>
<evidence type="ECO:0000313" key="13">
    <source>
        <dbReference type="Proteomes" id="UP000250028"/>
    </source>
</evidence>
<dbReference type="Pfam" id="PF00571">
    <property type="entry name" value="CBS"/>
    <property type="match status" value="2"/>
</dbReference>
<feature type="domain" description="CBS" evidence="10">
    <location>
        <begin position="216"/>
        <end position="276"/>
    </location>
</feature>
<feature type="domain" description="CNNM transmembrane" evidence="11">
    <location>
        <begin position="1"/>
        <end position="197"/>
    </location>
</feature>
<feature type="transmembrane region" description="Helical" evidence="9">
    <location>
        <begin position="6"/>
        <end position="26"/>
    </location>
</feature>
<evidence type="ECO:0000256" key="9">
    <source>
        <dbReference type="SAM" id="Phobius"/>
    </source>
</evidence>
<dbReference type="InterPro" id="IPR002550">
    <property type="entry name" value="CNNM"/>
</dbReference>
<keyword evidence="6 8" id="KW-0472">Membrane</keyword>
<keyword evidence="5 8" id="KW-1133">Transmembrane helix</keyword>
<evidence type="ECO:0000256" key="4">
    <source>
        <dbReference type="ARBA" id="ARBA00022737"/>
    </source>
</evidence>
<dbReference type="AlphaFoldDB" id="A0A2Y8ZLQ7"/>
<keyword evidence="2" id="KW-1003">Cell membrane</keyword>
<dbReference type="Gene3D" id="3.10.580.10">
    <property type="entry name" value="CBS-domain"/>
    <property type="match status" value="1"/>
</dbReference>